<keyword evidence="3 14" id="KW-0132">Cell division</keyword>
<reference evidence="17 18" key="1">
    <citation type="journal article" date="2015" name="Nature">
        <title>rRNA introns, odd ribosomes, and small enigmatic genomes across a large radiation of phyla.</title>
        <authorList>
            <person name="Brown C.T."/>
            <person name="Hug L.A."/>
            <person name="Thomas B.C."/>
            <person name="Sharon I."/>
            <person name="Castelle C.J."/>
            <person name="Singh A."/>
            <person name="Wilkins M.J."/>
            <person name="Williams K.H."/>
            <person name="Banfield J.F."/>
        </authorList>
    </citation>
    <scope>NUCLEOTIDE SEQUENCE [LARGE SCALE GENOMIC DNA]</scope>
</reference>
<evidence type="ECO:0000256" key="7">
    <source>
        <dbReference type="ARBA" id="ARBA00022763"/>
    </source>
</evidence>
<dbReference type="InterPro" id="IPR016059">
    <property type="entry name" value="DNA_ligase_ATP-dep_CS"/>
</dbReference>
<accession>A0A0G0GP23</accession>
<dbReference type="InterPro" id="IPR012308">
    <property type="entry name" value="DNA_ligase_ATP-dep_N"/>
</dbReference>
<keyword evidence="10 14" id="KW-0233">DNA recombination</keyword>
<evidence type="ECO:0000256" key="8">
    <source>
        <dbReference type="ARBA" id="ARBA00022840"/>
    </source>
</evidence>
<evidence type="ECO:0000256" key="12">
    <source>
        <dbReference type="ARBA" id="ARBA00023306"/>
    </source>
</evidence>
<dbReference type="GO" id="GO:0003677">
    <property type="term" value="F:DNA binding"/>
    <property type="evidence" value="ECO:0007669"/>
    <property type="project" value="InterPro"/>
</dbReference>
<dbReference type="SUPFAM" id="SSF117018">
    <property type="entry name" value="ATP-dependent DNA ligase DNA-binding domain"/>
    <property type="match status" value="1"/>
</dbReference>
<dbReference type="SUPFAM" id="SSF56091">
    <property type="entry name" value="DNA ligase/mRNA capping enzyme, catalytic domain"/>
    <property type="match status" value="1"/>
</dbReference>
<keyword evidence="4 14" id="KW-0235">DNA replication</keyword>
<dbReference type="Pfam" id="PF04675">
    <property type="entry name" value="DNA_ligase_A_N"/>
    <property type="match status" value="1"/>
</dbReference>
<evidence type="ECO:0000256" key="4">
    <source>
        <dbReference type="ARBA" id="ARBA00022705"/>
    </source>
</evidence>
<keyword evidence="7 14" id="KW-0227">DNA damage</keyword>
<evidence type="ECO:0000256" key="15">
    <source>
        <dbReference type="RuleBase" id="RU004196"/>
    </source>
</evidence>
<feature type="binding site" evidence="14">
    <location>
        <position position="254"/>
    </location>
    <ligand>
        <name>ATP</name>
        <dbReference type="ChEBI" id="CHEBI:30616"/>
    </ligand>
</feature>
<name>A0A0G0GP23_9BACT</name>
<feature type="binding site" evidence="14">
    <location>
        <position position="300"/>
    </location>
    <ligand>
        <name>ATP</name>
        <dbReference type="ChEBI" id="CHEBI:30616"/>
    </ligand>
</feature>
<feature type="binding site" evidence="14">
    <location>
        <position position="340"/>
    </location>
    <ligand>
        <name>ATP</name>
        <dbReference type="ChEBI" id="CHEBI:30616"/>
    </ligand>
</feature>
<dbReference type="AlphaFoldDB" id="A0A0G0GP23"/>
<dbReference type="GO" id="GO:0051301">
    <property type="term" value="P:cell division"/>
    <property type="evidence" value="ECO:0007669"/>
    <property type="project" value="UniProtKB-KW"/>
</dbReference>
<dbReference type="EC" id="6.5.1.1" evidence="14"/>
<gene>
    <name evidence="14" type="primary">lig</name>
    <name evidence="17" type="ORF">US11_C0006G0011</name>
</gene>
<dbReference type="STRING" id="1618480.US11_C0006G0011"/>
<dbReference type="Gene3D" id="2.40.50.140">
    <property type="entry name" value="Nucleic acid-binding proteins"/>
    <property type="match status" value="1"/>
</dbReference>
<protein>
    <recommendedName>
        <fullName evidence="14">Probable DNA ligase</fullName>
        <ecNumber evidence="14">6.5.1.1</ecNumber>
    </recommendedName>
    <alternativeName>
        <fullName evidence="14">Polydeoxyribonucleotide synthase [ATP]</fullName>
    </alternativeName>
</protein>
<dbReference type="GO" id="GO:0006310">
    <property type="term" value="P:DNA recombination"/>
    <property type="evidence" value="ECO:0007669"/>
    <property type="project" value="UniProtKB-UniRule"/>
</dbReference>
<dbReference type="InterPro" id="IPR036599">
    <property type="entry name" value="DNA_ligase_N_sf"/>
</dbReference>
<dbReference type="GO" id="GO:0006273">
    <property type="term" value="P:lagging strand elongation"/>
    <property type="evidence" value="ECO:0007669"/>
    <property type="project" value="TreeGrafter"/>
</dbReference>
<evidence type="ECO:0000256" key="14">
    <source>
        <dbReference type="HAMAP-Rule" id="MF_00407"/>
    </source>
</evidence>
<evidence type="ECO:0000259" key="16">
    <source>
        <dbReference type="PROSITE" id="PS50160"/>
    </source>
</evidence>
<comment type="function">
    <text evidence="14">DNA ligase that seals nicks in double-stranded DNA during DNA replication, DNA recombination and DNA repair.</text>
</comment>
<keyword evidence="6 14" id="KW-0547">Nucleotide-binding</keyword>
<dbReference type="InterPro" id="IPR050191">
    <property type="entry name" value="ATP-dep_DNA_ligase"/>
</dbReference>
<dbReference type="PROSITE" id="PS00333">
    <property type="entry name" value="DNA_LIGASE_A2"/>
    <property type="match status" value="1"/>
</dbReference>
<comment type="cofactor">
    <cofactor evidence="14">
        <name>Mg(2+)</name>
        <dbReference type="ChEBI" id="CHEBI:18420"/>
    </cofactor>
</comment>
<dbReference type="NCBIfam" id="TIGR00574">
    <property type="entry name" value="dnl1"/>
    <property type="match status" value="1"/>
</dbReference>
<dbReference type="GO" id="GO:0071897">
    <property type="term" value="P:DNA biosynthetic process"/>
    <property type="evidence" value="ECO:0007669"/>
    <property type="project" value="InterPro"/>
</dbReference>
<evidence type="ECO:0000256" key="3">
    <source>
        <dbReference type="ARBA" id="ARBA00022618"/>
    </source>
</evidence>
<dbReference type="GO" id="GO:0005524">
    <property type="term" value="F:ATP binding"/>
    <property type="evidence" value="ECO:0007669"/>
    <property type="project" value="UniProtKB-UniRule"/>
</dbReference>
<dbReference type="Proteomes" id="UP000034344">
    <property type="component" value="Unassembled WGS sequence"/>
</dbReference>
<evidence type="ECO:0000256" key="5">
    <source>
        <dbReference type="ARBA" id="ARBA00022723"/>
    </source>
</evidence>
<dbReference type="InterPro" id="IPR012310">
    <property type="entry name" value="DNA_ligase_ATP-dep_cent"/>
</dbReference>
<dbReference type="HAMAP" id="MF_00407">
    <property type="entry name" value="DNA_ligase"/>
    <property type="match status" value="1"/>
</dbReference>
<feature type="binding site" evidence="14">
    <location>
        <position position="426"/>
    </location>
    <ligand>
        <name>ATP</name>
        <dbReference type="ChEBI" id="CHEBI:30616"/>
    </ligand>
</feature>
<dbReference type="InterPro" id="IPR012309">
    <property type="entry name" value="DNA_ligase_ATP-dep_C"/>
</dbReference>
<feature type="binding site" evidence="14">
    <location>
        <position position="270"/>
    </location>
    <ligand>
        <name>ATP</name>
        <dbReference type="ChEBI" id="CHEBI:30616"/>
    </ligand>
</feature>
<feature type="binding site" evidence="14">
    <location>
        <position position="247"/>
    </location>
    <ligand>
        <name>ATP</name>
        <dbReference type="ChEBI" id="CHEBI:30616"/>
    </ligand>
</feature>
<keyword evidence="9 14" id="KW-0460">Magnesium</keyword>
<dbReference type="PROSITE" id="PS50160">
    <property type="entry name" value="DNA_LIGASE_A3"/>
    <property type="match status" value="1"/>
</dbReference>
<dbReference type="InterPro" id="IPR012340">
    <property type="entry name" value="NA-bd_OB-fold"/>
</dbReference>
<dbReference type="GO" id="GO:0006281">
    <property type="term" value="P:DNA repair"/>
    <property type="evidence" value="ECO:0007669"/>
    <property type="project" value="UniProtKB-UniRule"/>
</dbReference>
<dbReference type="Pfam" id="PF04679">
    <property type="entry name" value="DNA_ligase_A_C"/>
    <property type="match status" value="1"/>
</dbReference>
<dbReference type="PANTHER" id="PTHR45674:SF4">
    <property type="entry name" value="DNA LIGASE 1"/>
    <property type="match status" value="1"/>
</dbReference>
<keyword evidence="5 14" id="KW-0479">Metal-binding</keyword>
<keyword evidence="11 14" id="KW-0234">DNA repair</keyword>
<evidence type="ECO:0000256" key="13">
    <source>
        <dbReference type="ARBA" id="ARBA00034003"/>
    </source>
</evidence>
<organism evidence="17 18">
    <name type="scientific">Candidatus Roizmanbacteria bacterium GW2011_GWA2_36_23</name>
    <dbReference type="NCBI Taxonomy" id="1618480"/>
    <lineage>
        <taxon>Bacteria</taxon>
        <taxon>Candidatus Roizmaniibacteriota</taxon>
    </lineage>
</organism>
<evidence type="ECO:0000313" key="18">
    <source>
        <dbReference type="Proteomes" id="UP000034344"/>
    </source>
</evidence>
<dbReference type="InterPro" id="IPR022865">
    <property type="entry name" value="DNA_ligae_ATP-dep_bac/arc"/>
</dbReference>
<evidence type="ECO:0000256" key="11">
    <source>
        <dbReference type="ARBA" id="ARBA00023204"/>
    </source>
</evidence>
<dbReference type="EMBL" id="LBRS01000006">
    <property type="protein sequence ID" value="KKQ01569.1"/>
    <property type="molecule type" value="Genomic_DNA"/>
</dbReference>
<dbReference type="CDD" id="cd07901">
    <property type="entry name" value="Adenylation_DNA_ligase_Arch_LigB"/>
    <property type="match status" value="1"/>
</dbReference>
<dbReference type="Gene3D" id="1.10.3260.10">
    <property type="entry name" value="DNA ligase, ATP-dependent, N-terminal domain"/>
    <property type="match status" value="1"/>
</dbReference>
<keyword evidence="12 14" id="KW-0131">Cell cycle</keyword>
<comment type="catalytic activity">
    <reaction evidence="13 14">
        <text>ATP + (deoxyribonucleotide)n-3'-hydroxyl + 5'-phospho-(deoxyribonucleotide)m = (deoxyribonucleotide)n+m + AMP + diphosphate.</text>
        <dbReference type="EC" id="6.5.1.1"/>
    </reaction>
</comment>
<keyword evidence="8 14" id="KW-0067">ATP-binding</keyword>
<proteinExistence type="inferred from homology"/>
<evidence type="ECO:0000256" key="10">
    <source>
        <dbReference type="ARBA" id="ARBA00023172"/>
    </source>
</evidence>
<dbReference type="PANTHER" id="PTHR45674">
    <property type="entry name" value="DNA LIGASE 1/3 FAMILY MEMBER"/>
    <property type="match status" value="1"/>
</dbReference>
<dbReference type="InterPro" id="IPR000977">
    <property type="entry name" value="DNA_ligase_ATP-dep"/>
</dbReference>
<evidence type="ECO:0000256" key="1">
    <source>
        <dbReference type="ARBA" id="ARBA00007572"/>
    </source>
</evidence>
<comment type="caution">
    <text evidence="17">The sequence shown here is derived from an EMBL/GenBank/DDBJ whole genome shotgun (WGS) entry which is preliminary data.</text>
</comment>
<dbReference type="SUPFAM" id="SSF50249">
    <property type="entry name" value="Nucleic acid-binding proteins"/>
    <property type="match status" value="1"/>
</dbReference>
<comment type="similarity">
    <text evidence="1 14 15">Belongs to the ATP-dependent DNA ligase family.</text>
</comment>
<feature type="domain" description="ATP-dependent DNA ligase family profile" evidence="16">
    <location>
        <begin position="328"/>
        <end position="467"/>
    </location>
</feature>
<evidence type="ECO:0000256" key="2">
    <source>
        <dbReference type="ARBA" id="ARBA00022598"/>
    </source>
</evidence>
<dbReference type="Gene3D" id="3.30.470.30">
    <property type="entry name" value="DNA ligase/mRNA capping enzyme"/>
    <property type="match status" value="1"/>
</dbReference>
<dbReference type="GO" id="GO:0046872">
    <property type="term" value="F:metal ion binding"/>
    <property type="evidence" value="ECO:0007669"/>
    <property type="project" value="UniProtKB-KW"/>
</dbReference>
<dbReference type="Pfam" id="PF01068">
    <property type="entry name" value="DNA_ligase_A_M"/>
    <property type="match status" value="1"/>
</dbReference>
<evidence type="ECO:0000313" key="17">
    <source>
        <dbReference type="EMBL" id="KKQ01569.1"/>
    </source>
</evidence>
<feature type="active site" description="N6-AMP-lysine intermediate" evidence="14">
    <location>
        <position position="249"/>
    </location>
</feature>
<feature type="binding site" evidence="14">
    <location>
        <position position="420"/>
    </location>
    <ligand>
        <name>ATP</name>
        <dbReference type="ChEBI" id="CHEBI:30616"/>
    </ligand>
</feature>
<evidence type="ECO:0000256" key="6">
    <source>
        <dbReference type="ARBA" id="ARBA00022741"/>
    </source>
</evidence>
<dbReference type="GO" id="GO:0003910">
    <property type="term" value="F:DNA ligase (ATP) activity"/>
    <property type="evidence" value="ECO:0007669"/>
    <property type="project" value="UniProtKB-UniRule"/>
</dbReference>
<keyword evidence="2 14" id="KW-0436">Ligase</keyword>
<sequence>MKFSELAGYIEKIENTSSRLEITELLANLYKKLSEEEIDKTTYLLQGRAAPMYEKTEFSMAEKMVVRAIVLALNLDKKLFDSHYEKIGDLGKTVEFFKKQISLFDEKDLAVTEVFAELYRMAIVSGKGSQEIKVNILSNLIRQLDSISCRYLVRIPTGVMRLGFSDMTVLDSLSWMIGGDKSYRSVIEHAYHVRPDLGFIGRTIKKKGIEELKYIKPSIFTPILMMRAERLSSGKEIIGKIGECAIEDKYDGLRLQAHFSKSKGVKLYSRNLEEVTSMYPDIVEGIKKEIHANEVIFEGEAIGFDPHSGTFLPFQETVQRKRKYDIEKMARQIPLKLFVFELLNLEGTTYLNVPYIERRRKLEKIIRVTGDIFKDTIIVAPEFIAKDEKEIELEFDDAISKGLEGIIAKKLSGIYQAGARGWNWIKFKRSYSAKIEDTIDCLIMGFDYGKGKRTDFGIGAFLVGVYNEDQDKFVTVAKIGTGLSDIEWKELKKRCDKYTTVNKPVLYDVDKAMSVDIWVKPVLVAEIRADEISRSPVHTAGRKMKPTKTRNAVEIDIPGFALRFPRLERFRDDKRPEDVTTLKELDKMFHSQKK</sequence>
<evidence type="ECO:0000256" key="9">
    <source>
        <dbReference type="ARBA" id="ARBA00022842"/>
    </source>
</evidence>